<dbReference type="InterPro" id="IPR029058">
    <property type="entry name" value="AB_hydrolase_fold"/>
</dbReference>
<keyword evidence="3" id="KW-0732">Signal</keyword>
<comment type="caution">
    <text evidence="5">The sequence shown here is derived from an EMBL/GenBank/DDBJ whole genome shotgun (WGS) entry which is preliminary data.</text>
</comment>
<sequence>MRVSAYFPTCLLGVLLNAPAANASPTPSNGMVVKTTSGQITGFINSTYPDVRQFLGIRYGKQATHQLRFSPPQRYTSNAPFNATKTPDACPQFVSTLHNIINDAVTEYNNFAPISEDCLSLSVWAPKNISKDDKVPVIIWIHGGGLQTGSSSVPLQQPPGWIQRSKSHIVVAVQYRLNIFGFPNAAGLKQSNLGLMDQRMAIEWVRDNIEAFGGDLNKLVLWGQSSGAASIDAQNFAFPGDPIVKGFIQDSGNVLIPPSTGLATLDPMHRNFSFVAKELGCPPVPDAELACMRSQSTERIVNFLANYTDTMATPPLNFIATPDEKWVFSNYTDRYAKGLFSDRPAIFGSNLREGNIMVPFPKHPVHMGVNDTLSEMLTLALFQCPAAHSAGMREAAKRKTYRYLYSGNFTDISPYFWAGAYHMTELPQIFGTRGDFIAAASDYEVQTSEAMQDLWLGFAQNLDAPEKAGWQEANGGKMLMLGVPGGPGVQVIDEMVVDNPCKANGM</sequence>
<dbReference type="GO" id="GO:0052689">
    <property type="term" value="F:carboxylic ester hydrolase activity"/>
    <property type="evidence" value="ECO:0007669"/>
    <property type="project" value="TreeGrafter"/>
</dbReference>
<protein>
    <recommendedName>
        <fullName evidence="3">Carboxylic ester hydrolase</fullName>
        <ecNumber evidence="3">3.1.1.-</ecNumber>
    </recommendedName>
</protein>
<accession>A0AAD9AR59</accession>
<evidence type="ECO:0000256" key="2">
    <source>
        <dbReference type="ARBA" id="ARBA00022801"/>
    </source>
</evidence>
<feature type="chain" id="PRO_5041769457" description="Carboxylic ester hydrolase" evidence="3">
    <location>
        <begin position="24"/>
        <end position="506"/>
    </location>
</feature>
<feature type="domain" description="Carboxylesterase type B" evidence="4">
    <location>
        <begin position="32"/>
        <end position="360"/>
    </location>
</feature>
<reference evidence="5" key="1">
    <citation type="submission" date="2023-01" db="EMBL/GenBank/DDBJ databases">
        <title>Colletotrichum chrysophilum M932 genome sequence.</title>
        <authorList>
            <person name="Baroncelli R."/>
        </authorList>
    </citation>
    <scope>NUCLEOTIDE SEQUENCE</scope>
    <source>
        <strain evidence="5">M932</strain>
    </source>
</reference>
<keyword evidence="2 3" id="KW-0378">Hydrolase</keyword>
<name>A0AAD9AR59_9PEZI</name>
<evidence type="ECO:0000313" key="5">
    <source>
        <dbReference type="EMBL" id="KAK1851707.1"/>
    </source>
</evidence>
<dbReference type="InterPro" id="IPR019826">
    <property type="entry name" value="Carboxylesterase_B_AS"/>
</dbReference>
<gene>
    <name evidence="5" type="ORF">CCHR01_05701</name>
</gene>
<proteinExistence type="inferred from homology"/>
<dbReference type="InterPro" id="IPR050654">
    <property type="entry name" value="AChE-related_enzymes"/>
</dbReference>
<dbReference type="Gene3D" id="3.40.50.1820">
    <property type="entry name" value="alpha/beta hydrolase"/>
    <property type="match status" value="2"/>
</dbReference>
<dbReference type="AlphaFoldDB" id="A0AAD9AR59"/>
<evidence type="ECO:0000256" key="1">
    <source>
        <dbReference type="ARBA" id="ARBA00005964"/>
    </source>
</evidence>
<dbReference type="PANTHER" id="PTHR43918:SF4">
    <property type="entry name" value="CARBOXYLIC ESTER HYDROLASE"/>
    <property type="match status" value="1"/>
</dbReference>
<dbReference type="PROSITE" id="PS00122">
    <property type="entry name" value="CARBOXYLESTERASE_B_1"/>
    <property type="match status" value="1"/>
</dbReference>
<dbReference type="Pfam" id="PF00135">
    <property type="entry name" value="COesterase"/>
    <property type="match status" value="2"/>
</dbReference>
<dbReference type="SUPFAM" id="SSF53474">
    <property type="entry name" value="alpha/beta-Hydrolases"/>
    <property type="match status" value="1"/>
</dbReference>
<evidence type="ECO:0000259" key="4">
    <source>
        <dbReference type="Pfam" id="PF00135"/>
    </source>
</evidence>
<dbReference type="PANTHER" id="PTHR43918">
    <property type="entry name" value="ACETYLCHOLINESTERASE"/>
    <property type="match status" value="1"/>
</dbReference>
<comment type="similarity">
    <text evidence="1 3">Belongs to the type-B carboxylesterase/lipase family.</text>
</comment>
<evidence type="ECO:0000313" key="6">
    <source>
        <dbReference type="Proteomes" id="UP001243330"/>
    </source>
</evidence>
<dbReference type="EC" id="3.1.1.-" evidence="3"/>
<feature type="domain" description="Carboxylesterase type B" evidence="4">
    <location>
        <begin position="370"/>
        <end position="473"/>
    </location>
</feature>
<dbReference type="InterPro" id="IPR002018">
    <property type="entry name" value="CarbesteraseB"/>
</dbReference>
<organism evidence="5 6">
    <name type="scientific">Colletotrichum chrysophilum</name>
    <dbReference type="NCBI Taxonomy" id="1836956"/>
    <lineage>
        <taxon>Eukaryota</taxon>
        <taxon>Fungi</taxon>
        <taxon>Dikarya</taxon>
        <taxon>Ascomycota</taxon>
        <taxon>Pezizomycotina</taxon>
        <taxon>Sordariomycetes</taxon>
        <taxon>Hypocreomycetidae</taxon>
        <taxon>Glomerellales</taxon>
        <taxon>Glomerellaceae</taxon>
        <taxon>Colletotrichum</taxon>
        <taxon>Colletotrichum gloeosporioides species complex</taxon>
    </lineage>
</organism>
<feature type="signal peptide" evidence="3">
    <location>
        <begin position="1"/>
        <end position="23"/>
    </location>
</feature>
<dbReference type="EMBL" id="JAQOWY010000091">
    <property type="protein sequence ID" value="KAK1851707.1"/>
    <property type="molecule type" value="Genomic_DNA"/>
</dbReference>
<evidence type="ECO:0000256" key="3">
    <source>
        <dbReference type="RuleBase" id="RU361235"/>
    </source>
</evidence>
<keyword evidence="6" id="KW-1185">Reference proteome</keyword>
<dbReference type="Proteomes" id="UP001243330">
    <property type="component" value="Unassembled WGS sequence"/>
</dbReference>